<dbReference type="AlphaFoldDB" id="A0A8X7ZNK5"/>
<proteinExistence type="predicted"/>
<evidence type="ECO:0000313" key="3">
    <source>
        <dbReference type="EMBL" id="KAG6771177.1"/>
    </source>
</evidence>
<keyword evidence="4" id="KW-1185">Reference proteome</keyword>
<keyword evidence="2" id="KW-0472">Membrane</keyword>
<evidence type="ECO:0000313" key="4">
    <source>
        <dbReference type="Proteomes" id="UP000886885"/>
    </source>
</evidence>
<keyword evidence="2" id="KW-1133">Transmembrane helix</keyword>
<sequence length="99" mass="11542">MGQSLKKLAPGSEENKEREIGHLIEKNYEKYFGEEAIKKMQSAHDPQSSSQEPSKEEITSAPYFIRAVCEIVQYIYTLTFFLHYIYVDLLALFFDVLEK</sequence>
<dbReference type="Proteomes" id="UP000886885">
    <property type="component" value="Chromosome 6A"/>
</dbReference>
<name>A0A8X7ZNK5_POPTO</name>
<feature type="region of interest" description="Disordered" evidence="1">
    <location>
        <begin position="1"/>
        <end position="20"/>
    </location>
</feature>
<reference evidence="3" key="1">
    <citation type="journal article" date="2020" name="bioRxiv">
        <title>Hybrid origin of Populus tomentosa Carr. identified through genome sequencing and phylogenomic analysis.</title>
        <authorList>
            <person name="An X."/>
            <person name="Gao K."/>
            <person name="Chen Z."/>
            <person name="Li J."/>
            <person name="Yang X."/>
            <person name="Yang X."/>
            <person name="Zhou J."/>
            <person name="Guo T."/>
            <person name="Zhao T."/>
            <person name="Huang S."/>
            <person name="Miao D."/>
            <person name="Khan W.U."/>
            <person name="Rao P."/>
            <person name="Ye M."/>
            <person name="Lei B."/>
            <person name="Liao W."/>
            <person name="Wang J."/>
            <person name="Ji L."/>
            <person name="Li Y."/>
            <person name="Guo B."/>
            <person name="Mustafa N.S."/>
            <person name="Li S."/>
            <person name="Yun Q."/>
            <person name="Keller S.R."/>
            <person name="Mao J."/>
            <person name="Zhang R."/>
            <person name="Strauss S.H."/>
        </authorList>
    </citation>
    <scope>NUCLEOTIDE SEQUENCE</scope>
    <source>
        <strain evidence="3">GM15</strain>
        <tissue evidence="3">Leaf</tissue>
    </source>
</reference>
<comment type="caution">
    <text evidence="3">The sequence shown here is derived from an EMBL/GenBank/DDBJ whole genome shotgun (WGS) entry which is preliminary data.</text>
</comment>
<dbReference type="EMBL" id="JAAWWB010000011">
    <property type="protein sequence ID" value="KAG6771177.1"/>
    <property type="molecule type" value="Genomic_DNA"/>
</dbReference>
<evidence type="ECO:0000256" key="1">
    <source>
        <dbReference type="SAM" id="MobiDB-lite"/>
    </source>
</evidence>
<evidence type="ECO:0000256" key="2">
    <source>
        <dbReference type="SAM" id="Phobius"/>
    </source>
</evidence>
<accession>A0A8X7ZNK5</accession>
<keyword evidence="2" id="KW-0812">Transmembrane</keyword>
<gene>
    <name evidence="3" type="ORF">POTOM_022524</name>
</gene>
<feature type="transmembrane region" description="Helical" evidence="2">
    <location>
        <begin position="74"/>
        <end position="94"/>
    </location>
</feature>
<organism evidence="3 4">
    <name type="scientific">Populus tomentosa</name>
    <name type="common">Chinese white poplar</name>
    <dbReference type="NCBI Taxonomy" id="118781"/>
    <lineage>
        <taxon>Eukaryota</taxon>
        <taxon>Viridiplantae</taxon>
        <taxon>Streptophyta</taxon>
        <taxon>Embryophyta</taxon>
        <taxon>Tracheophyta</taxon>
        <taxon>Spermatophyta</taxon>
        <taxon>Magnoliopsida</taxon>
        <taxon>eudicotyledons</taxon>
        <taxon>Gunneridae</taxon>
        <taxon>Pentapetalae</taxon>
        <taxon>rosids</taxon>
        <taxon>fabids</taxon>
        <taxon>Malpighiales</taxon>
        <taxon>Salicaceae</taxon>
        <taxon>Saliceae</taxon>
        <taxon>Populus</taxon>
    </lineage>
</organism>
<dbReference type="OrthoDB" id="785636at2759"/>
<protein>
    <submittedName>
        <fullName evidence="3">Uncharacterized protein</fullName>
    </submittedName>
</protein>